<protein>
    <submittedName>
        <fullName evidence="1">Conserved domain protein</fullName>
    </submittedName>
</protein>
<name>A0A1W1E956_9ZZZZ</name>
<dbReference type="EMBL" id="FPIB01000016">
    <property type="protein sequence ID" value="SFV90483.1"/>
    <property type="molecule type" value="Genomic_DNA"/>
</dbReference>
<dbReference type="InterPro" id="IPR022148">
    <property type="entry name" value="CopG_antitoxin"/>
</dbReference>
<gene>
    <name evidence="1" type="ORF">MNB_SV-4-1377</name>
</gene>
<dbReference type="AlphaFoldDB" id="A0A1W1E956"/>
<evidence type="ECO:0000313" key="1">
    <source>
        <dbReference type="EMBL" id="SFV90483.1"/>
    </source>
</evidence>
<organism evidence="1">
    <name type="scientific">hydrothermal vent metagenome</name>
    <dbReference type="NCBI Taxonomy" id="652676"/>
    <lineage>
        <taxon>unclassified sequences</taxon>
        <taxon>metagenomes</taxon>
        <taxon>ecological metagenomes</taxon>
    </lineage>
</organism>
<proteinExistence type="predicted"/>
<accession>A0A1W1E956</accession>
<reference evidence="1" key="1">
    <citation type="submission" date="2016-10" db="EMBL/GenBank/DDBJ databases">
        <authorList>
            <person name="de Groot N.N."/>
        </authorList>
    </citation>
    <scope>NUCLEOTIDE SEQUENCE</scope>
</reference>
<sequence length="88" mass="10313">MKELDKYEAEILQSVENGEWQSRGNIDERIKELQSHIKNQKKKAISIRISENDIYELKKKALESGVPYQNIIQMLIHQFASNKIKLSI</sequence>
<dbReference type="Pfam" id="PF12441">
    <property type="entry name" value="CopG_antitoxin"/>
    <property type="match status" value="1"/>
</dbReference>